<accession>A0A1L0B0J5</accession>
<evidence type="ECO:0000256" key="2">
    <source>
        <dbReference type="ARBA" id="ARBA00012400"/>
    </source>
</evidence>
<dbReference type="Pfam" id="PF13241">
    <property type="entry name" value="NAD_binding_7"/>
    <property type="match status" value="1"/>
</dbReference>
<keyword evidence="5" id="KW-0627">Porphyrin biosynthesis</keyword>
<dbReference type="Gene3D" id="1.10.3280.10">
    <property type="entry name" value="Siroheme synthase, domain 3"/>
    <property type="match status" value="1"/>
</dbReference>
<name>A0A1L0B0J5_9ASCO</name>
<dbReference type="GO" id="GO:0043115">
    <property type="term" value="F:precorrin-2 dehydrogenase activity"/>
    <property type="evidence" value="ECO:0007669"/>
    <property type="project" value="UniProtKB-EC"/>
</dbReference>
<dbReference type="GO" id="GO:0019354">
    <property type="term" value="P:siroheme biosynthetic process"/>
    <property type="evidence" value="ECO:0007669"/>
    <property type="project" value="UniProtKB-UniPathway"/>
</dbReference>
<organism evidence="7 8">
    <name type="scientific">Hanseniaspora guilliermondii</name>
    <dbReference type="NCBI Taxonomy" id="56406"/>
    <lineage>
        <taxon>Eukaryota</taxon>
        <taxon>Fungi</taxon>
        <taxon>Dikarya</taxon>
        <taxon>Ascomycota</taxon>
        <taxon>Saccharomycotina</taxon>
        <taxon>Saccharomycetes</taxon>
        <taxon>Saccharomycodales</taxon>
        <taxon>Saccharomycodaceae</taxon>
        <taxon>Hanseniaspora</taxon>
    </lineage>
</organism>
<dbReference type="VEuPathDB" id="FungiDB:HGUI_00683"/>
<dbReference type="GO" id="GO:0004325">
    <property type="term" value="F:ferrochelatase activity"/>
    <property type="evidence" value="ECO:0007669"/>
    <property type="project" value="InterPro"/>
</dbReference>
<protein>
    <recommendedName>
        <fullName evidence="2">precorrin-2 dehydrogenase</fullName>
        <ecNumber evidence="2">1.3.1.76</ecNumber>
    </recommendedName>
</protein>
<dbReference type="Gene3D" id="3.30.160.110">
    <property type="entry name" value="Siroheme synthase, domain 2"/>
    <property type="match status" value="1"/>
</dbReference>
<proteinExistence type="predicted"/>
<dbReference type="PANTHER" id="PTHR35330:SF1">
    <property type="entry name" value="SIROHEME BIOSYNTHESIS PROTEIN MET8"/>
    <property type="match status" value="1"/>
</dbReference>
<dbReference type="InterPro" id="IPR028281">
    <property type="entry name" value="Sirohaem_synthase_central"/>
</dbReference>
<comment type="pathway">
    <text evidence="1">Porphyrin-containing compound metabolism; siroheme biosynthesis; sirohydrochlorin from precorrin-2: step 1/1.</text>
</comment>
<sequence length="323" mass="36796">MSIVDSNVPGLCLSHRLYNKTVLIVGGGEVTFTRLEKLVPTKCKIHIISPTLDEKIIKHFGNLITEIDENSLNYKDFGIPLERSVIYHRKKFCTFEDLDPPHKLKLEHEITPSTFKALTDEERVSLTERVVYNNWSLILICIDNEKVSLDLYQYCVLKFPNVPINICDRPKLCPIYFGAVAKIGINSLATPDESCMECMISSNGKAPRLASLLKKDIQRRYANLDVKASCNNIEQLRESLKDNETVVSKFKNGNIIPTRMGFLIHVTDAFELFGCQNLDPIKLKQLFIDVYINKSKELPSKDVLIKEYTKPSIVEQCKNLNIS</sequence>
<evidence type="ECO:0000256" key="4">
    <source>
        <dbReference type="ARBA" id="ARBA00023027"/>
    </source>
</evidence>
<dbReference type="Gene3D" id="3.40.50.720">
    <property type="entry name" value="NAD(P)-binding Rossmann-like Domain"/>
    <property type="match status" value="1"/>
</dbReference>
<dbReference type="Pfam" id="PF14824">
    <property type="entry name" value="Sirohm_synth_M"/>
    <property type="match status" value="1"/>
</dbReference>
<dbReference type="PANTHER" id="PTHR35330">
    <property type="entry name" value="SIROHEME BIOSYNTHESIS PROTEIN MET8"/>
    <property type="match status" value="1"/>
</dbReference>
<dbReference type="EMBL" id="FQNF01000008">
    <property type="protein sequence ID" value="SGZ38483.1"/>
    <property type="molecule type" value="Genomic_DNA"/>
</dbReference>
<keyword evidence="4" id="KW-0520">NAD</keyword>
<dbReference type="AlphaFoldDB" id="A0A1L0B0J5"/>
<dbReference type="SUPFAM" id="SSF51735">
    <property type="entry name" value="NAD(P)-binding Rossmann-fold domains"/>
    <property type="match status" value="1"/>
</dbReference>
<dbReference type="Proteomes" id="UP000183365">
    <property type="component" value="Unassembled WGS sequence"/>
</dbReference>
<dbReference type="UniPathway" id="UPA00262">
    <property type="reaction ID" value="UER00222"/>
</dbReference>
<evidence type="ECO:0000259" key="6">
    <source>
        <dbReference type="Pfam" id="PF14824"/>
    </source>
</evidence>
<gene>
    <name evidence="7" type="ORF">HGUI_00683</name>
</gene>
<dbReference type="SUPFAM" id="SSF75615">
    <property type="entry name" value="Siroheme synthase middle domains-like"/>
    <property type="match status" value="1"/>
</dbReference>
<dbReference type="OrthoDB" id="1721126at2759"/>
<evidence type="ECO:0000256" key="5">
    <source>
        <dbReference type="ARBA" id="ARBA00023244"/>
    </source>
</evidence>
<reference evidence="8" key="1">
    <citation type="submission" date="2016-11" db="EMBL/GenBank/DDBJ databases">
        <authorList>
            <person name="Guldener U."/>
        </authorList>
    </citation>
    <scope>NUCLEOTIDE SEQUENCE [LARGE SCALE GENOMIC DNA]</scope>
</reference>
<evidence type="ECO:0000256" key="3">
    <source>
        <dbReference type="ARBA" id="ARBA00023002"/>
    </source>
</evidence>
<evidence type="ECO:0000313" key="7">
    <source>
        <dbReference type="EMBL" id="SGZ38483.1"/>
    </source>
</evidence>
<feature type="domain" description="Siroheme synthase central" evidence="6">
    <location>
        <begin position="199"/>
        <end position="219"/>
    </location>
</feature>
<evidence type="ECO:0000313" key="8">
    <source>
        <dbReference type="Proteomes" id="UP000183365"/>
    </source>
</evidence>
<dbReference type="InterPro" id="IPR028161">
    <property type="entry name" value="Met8-like"/>
</dbReference>
<keyword evidence="3" id="KW-0560">Oxidoreductase</keyword>
<keyword evidence="8" id="KW-1185">Reference proteome</keyword>
<evidence type="ECO:0000256" key="1">
    <source>
        <dbReference type="ARBA" id="ARBA00005010"/>
    </source>
</evidence>
<dbReference type="EC" id="1.3.1.76" evidence="2"/>
<dbReference type="InterPro" id="IPR036291">
    <property type="entry name" value="NAD(P)-bd_dom_sf"/>
</dbReference>